<accession>A0ABV8U367</accession>
<dbReference type="PANTHER" id="PTHR36451:SF1">
    <property type="entry name" value="OMEGA-HYDROXY-BETA-DIHYDROMENAQUINONE-9 SULFOTRANSFERASE STF3"/>
    <property type="match status" value="1"/>
</dbReference>
<dbReference type="GO" id="GO:0016740">
    <property type="term" value="F:transferase activity"/>
    <property type="evidence" value="ECO:0007669"/>
    <property type="project" value="UniProtKB-KW"/>
</dbReference>
<dbReference type="InterPro" id="IPR052736">
    <property type="entry name" value="Stf3_sulfotransferase"/>
</dbReference>
<evidence type="ECO:0000313" key="1">
    <source>
        <dbReference type="EMBL" id="MFC4337083.1"/>
    </source>
</evidence>
<dbReference type="Proteomes" id="UP001595823">
    <property type="component" value="Unassembled WGS sequence"/>
</dbReference>
<dbReference type="Gene3D" id="3.40.50.300">
    <property type="entry name" value="P-loop containing nucleotide triphosphate hydrolases"/>
    <property type="match status" value="1"/>
</dbReference>
<dbReference type="PANTHER" id="PTHR36451">
    <property type="entry name" value="PAPS-DEPENDENT SULFOTRANSFERASE STF3"/>
    <property type="match status" value="1"/>
</dbReference>
<organism evidence="1 2">
    <name type="scientific">Salininema proteolyticum</name>
    <dbReference type="NCBI Taxonomy" id="1607685"/>
    <lineage>
        <taxon>Bacteria</taxon>
        <taxon>Bacillati</taxon>
        <taxon>Actinomycetota</taxon>
        <taxon>Actinomycetes</taxon>
        <taxon>Glycomycetales</taxon>
        <taxon>Glycomycetaceae</taxon>
        <taxon>Salininema</taxon>
    </lineage>
</organism>
<dbReference type="SUPFAM" id="SSF52540">
    <property type="entry name" value="P-loop containing nucleoside triphosphate hydrolases"/>
    <property type="match status" value="1"/>
</dbReference>
<keyword evidence="1" id="KW-0808">Transferase</keyword>
<dbReference type="EC" id="2.8.2.-" evidence="1"/>
<protein>
    <submittedName>
        <fullName evidence="1">Sulfotransferase family protein</fullName>
        <ecNumber evidence="1">2.8.2.-</ecNumber>
    </submittedName>
</protein>
<gene>
    <name evidence="1" type="ORF">ACFPET_17920</name>
</gene>
<evidence type="ECO:0000313" key="2">
    <source>
        <dbReference type="Proteomes" id="UP001595823"/>
    </source>
</evidence>
<reference evidence="2" key="1">
    <citation type="journal article" date="2019" name="Int. J. Syst. Evol. Microbiol.">
        <title>The Global Catalogue of Microorganisms (GCM) 10K type strain sequencing project: providing services to taxonomists for standard genome sequencing and annotation.</title>
        <authorList>
            <consortium name="The Broad Institute Genomics Platform"/>
            <consortium name="The Broad Institute Genome Sequencing Center for Infectious Disease"/>
            <person name="Wu L."/>
            <person name="Ma J."/>
        </authorList>
    </citation>
    <scope>NUCLEOTIDE SEQUENCE [LARGE SCALE GENOMIC DNA]</scope>
    <source>
        <strain evidence="2">IBRC-M 10908</strain>
    </source>
</reference>
<name>A0ABV8U367_9ACTN</name>
<comment type="caution">
    <text evidence="1">The sequence shown here is derived from an EMBL/GenBank/DDBJ whole genome shotgun (WGS) entry which is preliminary data.</text>
</comment>
<dbReference type="Pfam" id="PF13469">
    <property type="entry name" value="Sulfotransfer_3"/>
    <property type="match status" value="1"/>
</dbReference>
<dbReference type="EMBL" id="JBHSDK010000028">
    <property type="protein sequence ID" value="MFC4337083.1"/>
    <property type="molecule type" value="Genomic_DNA"/>
</dbReference>
<dbReference type="RefSeq" id="WP_380623672.1">
    <property type="nucleotide sequence ID" value="NZ_JBHSDK010000028.1"/>
</dbReference>
<proteinExistence type="predicted"/>
<dbReference type="InterPro" id="IPR027417">
    <property type="entry name" value="P-loop_NTPase"/>
</dbReference>
<keyword evidence="2" id="KW-1185">Reference proteome</keyword>
<sequence>MERLTRKARLVDTLLAPMARVRKDPSRARSVWADAAVDIAEKAGAGDLTAADRRFIEDYGFLLEKFCETPGFRSLGWIGQFEDAKIRWENWLRITRLHRDRPELAREPVERPVFVVGLPRTATSLTHRILARSPQHRGPLMWEMKYTHLRADRKTSAAAIRKTAKDLAMLPKFSPAFDVIHPVRAELPEETIMILPHTWAHLCTATMKPYWEWLRAREMTEDLQYLKMCLQVLQHGDQPRRWVMKYPGHLAHLDEIMKVFPGAQIVWTHREPETVMASMCSLAETAHGIHVKDIDLHGIGRMWLDILTHDIERGRQTRLDLPAGSVIDLPYHQLMADPHKMVPNLYRKLGASFTDADRALLEEELDRPKKMRRHEYQLTDYGLTADEVSSAFGDYNRLVQSLNQNTL</sequence>